<dbReference type="RefSeq" id="WP_036792360.1">
    <property type="nucleotide sequence ID" value="NZ_JQZV01000013.1"/>
</dbReference>
<sequence length="139" mass="15209">MKTFSSPEFPIKLDIPAVHSYLTDLTKVEPLIAKFGGDNVQTLSASEGELKLKVKTLGEVGLKLVDVAPNCITYQGVSTPIPLRLRIELTEREGKNYGQLLVDADVPPFLAGMVRGRLEPNLTKLGEILGNTDLSEYLK</sequence>
<organism evidence="1 2">
    <name type="scientific">Porphyromonas canoris</name>
    <dbReference type="NCBI Taxonomy" id="36875"/>
    <lineage>
        <taxon>Bacteria</taxon>
        <taxon>Pseudomonadati</taxon>
        <taxon>Bacteroidota</taxon>
        <taxon>Bacteroidia</taxon>
        <taxon>Bacteroidales</taxon>
        <taxon>Porphyromonadaceae</taxon>
        <taxon>Porphyromonas</taxon>
    </lineage>
</organism>
<dbReference type="EMBL" id="JQZV01000013">
    <property type="protein sequence ID" value="KGN92212.1"/>
    <property type="molecule type" value="Genomic_DNA"/>
</dbReference>
<keyword evidence="2" id="KW-1185">Reference proteome</keyword>
<evidence type="ECO:0000313" key="2">
    <source>
        <dbReference type="Proteomes" id="UP000030101"/>
    </source>
</evidence>
<dbReference type="Proteomes" id="UP000030101">
    <property type="component" value="Unassembled WGS sequence"/>
</dbReference>
<comment type="caution">
    <text evidence="1">The sequence shown here is derived from an EMBL/GenBank/DDBJ whole genome shotgun (WGS) entry which is preliminary data.</text>
</comment>
<reference evidence="1 2" key="1">
    <citation type="submission" date="2014-08" db="EMBL/GenBank/DDBJ databases">
        <title>Porphyromonas canoris strain:OH2762 Genome sequencing.</title>
        <authorList>
            <person name="Wallis C."/>
            <person name="Deusch O."/>
            <person name="O'Flynn C."/>
            <person name="Davis I."/>
            <person name="Jospin G."/>
            <person name="Darling A.E."/>
            <person name="Coil D.A."/>
            <person name="Alexiev A."/>
            <person name="Horsfall A."/>
            <person name="Kirkwood N."/>
            <person name="Harris S."/>
            <person name="Eisen J.A."/>
        </authorList>
    </citation>
    <scope>NUCLEOTIDE SEQUENCE [LARGE SCALE GENOMIC DNA]</scope>
    <source>
        <strain evidence="2">COT-108 OH2762</strain>
    </source>
</reference>
<protein>
    <recommendedName>
        <fullName evidence="3">Polyketide cyclase / dehydrase and lipid transport</fullName>
    </recommendedName>
</protein>
<gene>
    <name evidence="1" type="ORF">HQ43_09340</name>
</gene>
<name>A0ABR4XLH2_9PORP</name>
<accession>A0ABR4XLH2</accession>
<evidence type="ECO:0008006" key="3">
    <source>
        <dbReference type="Google" id="ProtNLM"/>
    </source>
</evidence>
<evidence type="ECO:0000313" key="1">
    <source>
        <dbReference type="EMBL" id="KGN92212.1"/>
    </source>
</evidence>
<proteinExistence type="predicted"/>